<keyword evidence="4" id="KW-1185">Reference proteome</keyword>
<evidence type="ECO:0000256" key="1">
    <source>
        <dbReference type="PROSITE-ProRule" id="PRU00409"/>
    </source>
</evidence>
<dbReference type="SUPFAM" id="SSF56059">
    <property type="entry name" value="Glutathione synthetase ATP-binding domain-like"/>
    <property type="match status" value="1"/>
</dbReference>
<dbReference type="Pfam" id="PF14398">
    <property type="entry name" value="ATPgrasp_YheCD"/>
    <property type="match status" value="1"/>
</dbReference>
<dbReference type="GO" id="GO:0046872">
    <property type="term" value="F:metal ion binding"/>
    <property type="evidence" value="ECO:0007669"/>
    <property type="project" value="InterPro"/>
</dbReference>
<dbReference type="AlphaFoldDB" id="A0A1E5LA24"/>
<dbReference type="InterPro" id="IPR026838">
    <property type="entry name" value="YheC/D"/>
</dbReference>
<evidence type="ECO:0000313" key="3">
    <source>
        <dbReference type="EMBL" id="OEH86843.1"/>
    </source>
</evidence>
<comment type="caution">
    <text evidence="3">The sequence shown here is derived from an EMBL/GenBank/DDBJ whole genome shotgun (WGS) entry which is preliminary data.</text>
</comment>
<protein>
    <recommendedName>
        <fullName evidence="2">ATP-grasp domain-containing protein</fullName>
    </recommendedName>
</protein>
<sequence length="346" mass="40733">MGYLPLIGIMVSTNRGRIYALKRYQQPYNLDMRVFAFTPKDINWKSRRINGVSWTRGGWKKRSFPFPDAVYNRCYNKTNTINNSIEKAIGKKCFNMITCFNKWIIYNMLKNSQMEEYLPNTFLYHEVNVANVLEQYKLMYLKPVYGSQGINVNRIELVENGEILISSHSLPPRYIIRENEGIQEKLSEVVKQKSRYILQEGISPKQIEHSDYDLRVLVQKNMNGEWEATTISNRVAYDNYFNTSIYKAIYNAEIYLPEILFNKEEGERILQELKEVSVKVASILDYQIGLLGELSVDFMLGENNKLKIIEVNGRPQKNIYDDIEDLKNKDIIYKRPLEYAWYLSRL</sequence>
<keyword evidence="1" id="KW-0067">ATP-binding</keyword>
<dbReference type="GO" id="GO:0005524">
    <property type="term" value="F:ATP binding"/>
    <property type="evidence" value="ECO:0007669"/>
    <property type="project" value="UniProtKB-UniRule"/>
</dbReference>
<gene>
    <name evidence="3" type="ORF">BHU72_00830</name>
</gene>
<accession>A0A1E5LA24</accession>
<reference evidence="3 4" key="1">
    <citation type="submission" date="2016-09" db="EMBL/GenBank/DDBJ databases">
        <title>Desulfuribacillus arsenicus sp. nov., an obligately anaerobic, dissimilatory arsenic- and antimonate-reducing bacterium isolated from anoxic sediments.</title>
        <authorList>
            <person name="Abin C.A."/>
            <person name="Hollibaugh J.T."/>
        </authorList>
    </citation>
    <scope>NUCLEOTIDE SEQUENCE [LARGE SCALE GENOMIC DNA]</scope>
    <source>
        <strain evidence="3 4">MLFW-2</strain>
    </source>
</reference>
<dbReference type="STRING" id="1390249.BHU72_00830"/>
<dbReference type="OrthoDB" id="7869153at2"/>
<name>A0A1E5LA24_9FIRM</name>
<dbReference type="Gene3D" id="3.30.470.20">
    <property type="entry name" value="ATP-grasp fold, B domain"/>
    <property type="match status" value="1"/>
</dbReference>
<proteinExistence type="predicted"/>
<dbReference type="EMBL" id="MJAT01000001">
    <property type="protein sequence ID" value="OEH86843.1"/>
    <property type="molecule type" value="Genomic_DNA"/>
</dbReference>
<dbReference type="InterPro" id="IPR011761">
    <property type="entry name" value="ATP-grasp"/>
</dbReference>
<evidence type="ECO:0000259" key="2">
    <source>
        <dbReference type="PROSITE" id="PS50975"/>
    </source>
</evidence>
<dbReference type="Proteomes" id="UP000095255">
    <property type="component" value="Unassembled WGS sequence"/>
</dbReference>
<keyword evidence="1" id="KW-0547">Nucleotide-binding</keyword>
<feature type="domain" description="ATP-grasp" evidence="2">
    <location>
        <begin position="142"/>
        <end position="337"/>
    </location>
</feature>
<dbReference type="PROSITE" id="PS50975">
    <property type="entry name" value="ATP_GRASP"/>
    <property type="match status" value="1"/>
</dbReference>
<organism evidence="3 4">
    <name type="scientific">Desulfuribacillus stibiiarsenatis</name>
    <dbReference type="NCBI Taxonomy" id="1390249"/>
    <lineage>
        <taxon>Bacteria</taxon>
        <taxon>Bacillati</taxon>
        <taxon>Bacillota</taxon>
        <taxon>Desulfuribacillia</taxon>
        <taxon>Desulfuribacillales</taxon>
        <taxon>Desulfuribacillaceae</taxon>
        <taxon>Desulfuribacillus</taxon>
    </lineage>
</organism>
<evidence type="ECO:0000313" key="4">
    <source>
        <dbReference type="Proteomes" id="UP000095255"/>
    </source>
</evidence>